<reference evidence="1" key="1">
    <citation type="submission" date="2021-01" db="EMBL/GenBank/DDBJ databases">
        <title>Whole genome shotgun sequence of Spirilliplanes yamanashiensis NBRC 15828.</title>
        <authorList>
            <person name="Komaki H."/>
            <person name="Tamura T."/>
        </authorList>
    </citation>
    <scope>NUCLEOTIDE SEQUENCE</scope>
    <source>
        <strain evidence="1">NBRC 15828</strain>
    </source>
</reference>
<dbReference type="AlphaFoldDB" id="A0A8J3YAY7"/>
<accession>A0A8J3YAY7</accession>
<organism evidence="1 2">
    <name type="scientific">Spirilliplanes yamanashiensis</name>
    <dbReference type="NCBI Taxonomy" id="42233"/>
    <lineage>
        <taxon>Bacteria</taxon>
        <taxon>Bacillati</taxon>
        <taxon>Actinomycetota</taxon>
        <taxon>Actinomycetes</taxon>
        <taxon>Micromonosporales</taxon>
        <taxon>Micromonosporaceae</taxon>
        <taxon>Spirilliplanes</taxon>
    </lineage>
</organism>
<dbReference type="Proteomes" id="UP000652013">
    <property type="component" value="Unassembled WGS sequence"/>
</dbReference>
<proteinExistence type="predicted"/>
<name>A0A8J3YAY7_9ACTN</name>
<evidence type="ECO:0008006" key="3">
    <source>
        <dbReference type="Google" id="ProtNLM"/>
    </source>
</evidence>
<evidence type="ECO:0000313" key="1">
    <source>
        <dbReference type="EMBL" id="GIJ04435.1"/>
    </source>
</evidence>
<comment type="caution">
    <text evidence="1">The sequence shown here is derived from an EMBL/GenBank/DDBJ whole genome shotgun (WGS) entry which is preliminary data.</text>
</comment>
<sequence length="58" mass="6750">MALTIRCSDFNNDCPAQFTAADRDELLRHVELHTREAHQPMEWTPELAEVVKTKIQQN</sequence>
<protein>
    <recommendedName>
        <fullName evidence="3">DUF1059 domain-containing protein</fullName>
    </recommendedName>
</protein>
<dbReference type="InterPro" id="IPR009409">
    <property type="entry name" value="DUF1059"/>
</dbReference>
<dbReference type="EMBL" id="BOOY01000027">
    <property type="protein sequence ID" value="GIJ04435.1"/>
    <property type="molecule type" value="Genomic_DNA"/>
</dbReference>
<dbReference type="RefSeq" id="WP_203939670.1">
    <property type="nucleotide sequence ID" value="NZ_BAAAGJ010000005.1"/>
</dbReference>
<gene>
    <name evidence="1" type="ORF">Sya03_37870</name>
</gene>
<keyword evidence="2" id="KW-1185">Reference proteome</keyword>
<dbReference type="Pfam" id="PF06348">
    <property type="entry name" value="DUF1059"/>
    <property type="match status" value="1"/>
</dbReference>
<evidence type="ECO:0000313" key="2">
    <source>
        <dbReference type="Proteomes" id="UP000652013"/>
    </source>
</evidence>